<dbReference type="GO" id="GO:0009847">
    <property type="term" value="P:spore germination"/>
    <property type="evidence" value="ECO:0007669"/>
    <property type="project" value="InterPro"/>
</dbReference>
<evidence type="ECO:0000256" key="5">
    <source>
        <dbReference type="ARBA" id="ARBA00022692"/>
    </source>
</evidence>
<dbReference type="AlphaFoldDB" id="A0A9X4KCE7"/>
<accession>A0A9X4KCE7</accession>
<dbReference type="GO" id="GO:0016020">
    <property type="term" value="C:membrane"/>
    <property type="evidence" value="ECO:0007669"/>
    <property type="project" value="UniProtKB-SubCell"/>
</dbReference>
<comment type="similarity">
    <text evidence="2">Belongs to the amino acid-polyamine-organocation (APC) superfamily. Spore germination protein (SGP) (TC 2.A.3.9) family.</text>
</comment>
<keyword evidence="7 8" id="KW-0472">Membrane</keyword>
<sequence length="365" mass="39888">MRGFEAGRLSVITSLILSVGLVNHVIILPIVLGTAGRDAWISVLLAGALMLILLLPVAAVLRDLGLQPFSAWLMEKGGAFSRVLILTVVVGYLLLEAIITTVDVLTWTNSTYLPETPPLVTATVFVLLCVAAVLVGMQAIVYMSCIALPVVTALGIFVASGNSDRKDYSQLLPLMENGFGPVLRGALVSCSGLTEMILFILLQMYANKPFRRVHLYATGLFVIVLSVGPTIAAICEFGVFESSSMRFPAFSQWRILSVGRYIEHLDFFAIYQWISGALIRISLALSLLLELSGIQKRKGKLIALIIIGIAMIGLTVYPFGDNNQYIFYKAIRPFVFAVQISLLFYVWVLALRKRGGRGELNANRA</sequence>
<proteinExistence type="inferred from homology"/>
<dbReference type="NCBIfam" id="TIGR00912">
    <property type="entry name" value="2A0309"/>
    <property type="match status" value="1"/>
</dbReference>
<feature type="transmembrane region" description="Helical" evidence="8">
    <location>
        <begin position="12"/>
        <end position="33"/>
    </location>
</feature>
<evidence type="ECO:0000256" key="1">
    <source>
        <dbReference type="ARBA" id="ARBA00004141"/>
    </source>
</evidence>
<organism evidence="9 10">
    <name type="scientific">Cohnella ginsengisoli</name>
    <dbReference type="NCBI Taxonomy" id="425004"/>
    <lineage>
        <taxon>Bacteria</taxon>
        <taxon>Bacillati</taxon>
        <taxon>Bacillota</taxon>
        <taxon>Bacilli</taxon>
        <taxon>Bacillales</taxon>
        <taxon>Paenibacillaceae</taxon>
        <taxon>Cohnella</taxon>
    </lineage>
</organism>
<comment type="caution">
    <text evidence="9">The sequence shown here is derived from an EMBL/GenBank/DDBJ whole genome shotgun (WGS) entry which is preliminary data.</text>
</comment>
<evidence type="ECO:0000256" key="7">
    <source>
        <dbReference type="ARBA" id="ARBA00023136"/>
    </source>
</evidence>
<evidence type="ECO:0000256" key="4">
    <source>
        <dbReference type="ARBA" id="ARBA00022544"/>
    </source>
</evidence>
<name>A0A9X4KCE7_9BACL</name>
<feature type="transmembrane region" description="Helical" evidence="8">
    <location>
        <begin position="83"/>
        <end position="107"/>
    </location>
</feature>
<protein>
    <submittedName>
        <fullName evidence="9">Spore germination protein</fullName>
    </submittedName>
</protein>
<feature type="transmembrane region" description="Helical" evidence="8">
    <location>
        <begin position="270"/>
        <end position="289"/>
    </location>
</feature>
<keyword evidence="3" id="KW-0813">Transport</keyword>
<dbReference type="Proteomes" id="UP001153387">
    <property type="component" value="Unassembled WGS sequence"/>
</dbReference>
<keyword evidence="4" id="KW-0309">Germination</keyword>
<feature type="transmembrane region" description="Helical" evidence="8">
    <location>
        <begin position="181"/>
        <end position="202"/>
    </location>
</feature>
<evidence type="ECO:0000256" key="6">
    <source>
        <dbReference type="ARBA" id="ARBA00022989"/>
    </source>
</evidence>
<dbReference type="EMBL" id="JAPDHZ010000002">
    <property type="protein sequence ID" value="MDG0789473.1"/>
    <property type="molecule type" value="Genomic_DNA"/>
</dbReference>
<evidence type="ECO:0000256" key="2">
    <source>
        <dbReference type="ARBA" id="ARBA00007998"/>
    </source>
</evidence>
<dbReference type="InterPro" id="IPR004761">
    <property type="entry name" value="Spore_GerAB"/>
</dbReference>
<evidence type="ECO:0000256" key="3">
    <source>
        <dbReference type="ARBA" id="ARBA00022448"/>
    </source>
</evidence>
<feature type="transmembrane region" description="Helical" evidence="8">
    <location>
        <begin position="301"/>
        <end position="319"/>
    </location>
</feature>
<evidence type="ECO:0000256" key="8">
    <source>
        <dbReference type="SAM" id="Phobius"/>
    </source>
</evidence>
<feature type="transmembrane region" description="Helical" evidence="8">
    <location>
        <begin position="119"/>
        <end position="135"/>
    </location>
</feature>
<evidence type="ECO:0000313" key="9">
    <source>
        <dbReference type="EMBL" id="MDG0789473.1"/>
    </source>
</evidence>
<gene>
    <name evidence="9" type="ORF">OMP38_00360</name>
</gene>
<dbReference type="RefSeq" id="WP_277563417.1">
    <property type="nucleotide sequence ID" value="NZ_JAPDHZ010000002.1"/>
</dbReference>
<dbReference type="PANTHER" id="PTHR34975">
    <property type="entry name" value="SPORE GERMINATION PROTEIN A2"/>
    <property type="match status" value="1"/>
</dbReference>
<keyword evidence="10" id="KW-1185">Reference proteome</keyword>
<feature type="transmembrane region" description="Helical" evidence="8">
    <location>
        <begin position="39"/>
        <end position="62"/>
    </location>
</feature>
<feature type="transmembrane region" description="Helical" evidence="8">
    <location>
        <begin position="140"/>
        <end position="161"/>
    </location>
</feature>
<reference evidence="9 10" key="1">
    <citation type="submission" date="2022-10" db="EMBL/GenBank/DDBJ databases">
        <title>Comparative genomic analysis of Cohnella hashimotonis sp. nov., isolated from the International Space Station.</title>
        <authorList>
            <person name="Simpson A."/>
            <person name="Venkateswaran K."/>
        </authorList>
    </citation>
    <scope>NUCLEOTIDE SEQUENCE [LARGE SCALE GENOMIC DNA]</scope>
    <source>
        <strain evidence="9 10">DSM 18997</strain>
    </source>
</reference>
<comment type="subcellular location">
    <subcellularLocation>
        <location evidence="1">Membrane</location>
        <topology evidence="1">Multi-pass membrane protein</topology>
    </subcellularLocation>
</comment>
<dbReference type="Pfam" id="PF03845">
    <property type="entry name" value="Spore_permease"/>
    <property type="match status" value="1"/>
</dbReference>
<keyword evidence="5 8" id="KW-0812">Transmembrane</keyword>
<keyword evidence="6 8" id="KW-1133">Transmembrane helix</keyword>
<feature type="transmembrane region" description="Helical" evidence="8">
    <location>
        <begin position="331"/>
        <end position="351"/>
    </location>
</feature>
<evidence type="ECO:0000313" key="10">
    <source>
        <dbReference type="Proteomes" id="UP001153387"/>
    </source>
</evidence>
<feature type="transmembrane region" description="Helical" evidence="8">
    <location>
        <begin position="214"/>
        <end position="240"/>
    </location>
</feature>
<dbReference type="PANTHER" id="PTHR34975:SF2">
    <property type="entry name" value="SPORE GERMINATION PROTEIN A2"/>
    <property type="match status" value="1"/>
</dbReference>